<accession>A0A9X1LHS0</accession>
<keyword evidence="2" id="KW-1003">Cell membrane</keyword>
<feature type="transmembrane region" description="Helical" evidence="6">
    <location>
        <begin position="7"/>
        <end position="29"/>
    </location>
</feature>
<evidence type="ECO:0000256" key="6">
    <source>
        <dbReference type="SAM" id="Phobius"/>
    </source>
</evidence>
<dbReference type="InterPro" id="IPR050250">
    <property type="entry name" value="Macrolide_Exporter_MacB"/>
</dbReference>
<dbReference type="AlphaFoldDB" id="A0A9X1LHS0"/>
<dbReference type="GO" id="GO:0005886">
    <property type="term" value="C:plasma membrane"/>
    <property type="evidence" value="ECO:0007669"/>
    <property type="project" value="UniProtKB-SubCell"/>
</dbReference>
<dbReference type="GO" id="GO:0022857">
    <property type="term" value="F:transmembrane transporter activity"/>
    <property type="evidence" value="ECO:0007669"/>
    <property type="project" value="TreeGrafter"/>
</dbReference>
<feature type="transmembrane region" description="Helical" evidence="6">
    <location>
        <begin position="411"/>
        <end position="433"/>
    </location>
</feature>
<comment type="subcellular location">
    <subcellularLocation>
        <location evidence="1">Cell membrane</location>
        <topology evidence="1">Multi-pass membrane protein</topology>
    </subcellularLocation>
</comment>
<keyword evidence="4 6" id="KW-1133">Transmembrane helix</keyword>
<feature type="transmembrane region" description="Helical" evidence="6">
    <location>
        <begin position="757"/>
        <end position="775"/>
    </location>
</feature>
<dbReference type="Pfam" id="PF12704">
    <property type="entry name" value="MacB_PCD"/>
    <property type="match status" value="1"/>
</dbReference>
<evidence type="ECO:0000313" key="10">
    <source>
        <dbReference type="Proteomes" id="UP001139414"/>
    </source>
</evidence>
<feature type="domain" description="MacB-like periplasmic core" evidence="8">
    <location>
        <begin position="7"/>
        <end position="226"/>
    </location>
</feature>
<feature type="transmembrane region" description="Helical" evidence="6">
    <location>
        <begin position="364"/>
        <end position="390"/>
    </location>
</feature>
<keyword evidence="3 6" id="KW-0812">Transmembrane</keyword>
<dbReference type="InterPro" id="IPR003838">
    <property type="entry name" value="ABC3_permease_C"/>
</dbReference>
<protein>
    <submittedName>
        <fullName evidence="9">ABC transporter permease</fullName>
    </submittedName>
</protein>
<feature type="transmembrane region" description="Helical" evidence="6">
    <location>
        <begin position="270"/>
        <end position="289"/>
    </location>
</feature>
<dbReference type="PANTHER" id="PTHR30572">
    <property type="entry name" value="MEMBRANE COMPONENT OF TRANSPORTER-RELATED"/>
    <property type="match status" value="1"/>
</dbReference>
<dbReference type="Proteomes" id="UP001139414">
    <property type="component" value="Unassembled WGS sequence"/>
</dbReference>
<proteinExistence type="predicted"/>
<keyword evidence="10" id="KW-1185">Reference proteome</keyword>
<sequence>MKNRTYSLINIIGLSIGLAASLCVITVLIDESSFDKDWTKADQIFRLNTITTRDGEFVEKGDYALSGMQTALAGFPEVDAVSPVNLYETNFNFEGVQGSGINTQVLSANPDFLDIFNIQITSGNPANLTSGMTNIVISESFSKKFFTEMDPVGKIIEDFSAYGEKPGEYLITGIFKDLPANSHLKANILSLREASATPLNKNQFGMFQTFYLTLKKGTNKASFESKFNKWYANYVEVDHPDKFELQGIKDIYLHSEFATNQTFKGSAEKLYILGGIAILLLVIACINYINLTTARAAHKLQENGIRKILGAKRFQLVSQYLAESTLFFFISGVLAFIIYALSLAGIESYIGHSLVLTFTANPLLFLSALLGIIALSIVTGLYPAMLISGIKPTASLHKKFLNNAASNGHPIRKVLVIFQFSISLIVLIAMIIVNQQVELLKTKDIGFNPQDLISTNYATWDGKGETFKNELLSNPYVENVSISSWVPSNGGGNMHRKIEDPLNPNKEIQVWYLFGDSDLARTLGLELHKGRFLNKNFSYDAADSSFSNISDSTGTSKSMRSALITAQTSELLQIKQLDKINKSLETTPVGIINNFNNEDLRTEAKPVVIQADKNPDRGAMLIKIKPSSEPKVIAEINKLWQKFYPYKLLELNNVSEQLQKQYLAETKLLQFFSFFGALTLFLAALGVFGLIVQITEQRVKEIGIRKVLGASVNSIIILFSTDFLKIVIIAILIASPIAWYAMSLWLQNYAYRVEMQWWYFALASVIVTGIALLTVGTQSARKSYANPADNLRTE</sequence>
<dbReference type="InterPro" id="IPR025857">
    <property type="entry name" value="MacB_PCD"/>
</dbReference>
<evidence type="ECO:0000256" key="4">
    <source>
        <dbReference type="ARBA" id="ARBA00022989"/>
    </source>
</evidence>
<feature type="transmembrane region" description="Helical" evidence="6">
    <location>
        <begin position="320"/>
        <end position="344"/>
    </location>
</feature>
<dbReference type="EMBL" id="JAJBZG010000002">
    <property type="protein sequence ID" value="MCB7480533.1"/>
    <property type="molecule type" value="Genomic_DNA"/>
</dbReference>
<evidence type="ECO:0000256" key="1">
    <source>
        <dbReference type="ARBA" id="ARBA00004651"/>
    </source>
</evidence>
<feature type="domain" description="ABC3 transporter permease C-terminal" evidence="7">
    <location>
        <begin position="276"/>
        <end position="392"/>
    </location>
</feature>
<organism evidence="9 10">
    <name type="scientific">Christiangramia sediminis</name>
    <dbReference type="NCBI Taxonomy" id="2881336"/>
    <lineage>
        <taxon>Bacteria</taxon>
        <taxon>Pseudomonadati</taxon>
        <taxon>Bacteroidota</taxon>
        <taxon>Flavobacteriia</taxon>
        <taxon>Flavobacteriales</taxon>
        <taxon>Flavobacteriaceae</taxon>
        <taxon>Christiangramia</taxon>
    </lineage>
</organism>
<evidence type="ECO:0000256" key="2">
    <source>
        <dbReference type="ARBA" id="ARBA00022475"/>
    </source>
</evidence>
<comment type="caution">
    <text evidence="9">The sequence shown here is derived from an EMBL/GenBank/DDBJ whole genome shotgun (WGS) entry which is preliminary data.</text>
</comment>
<evidence type="ECO:0000256" key="3">
    <source>
        <dbReference type="ARBA" id="ARBA00022692"/>
    </source>
</evidence>
<dbReference type="Pfam" id="PF02687">
    <property type="entry name" value="FtsX"/>
    <property type="match status" value="2"/>
</dbReference>
<evidence type="ECO:0000256" key="5">
    <source>
        <dbReference type="ARBA" id="ARBA00023136"/>
    </source>
</evidence>
<reference evidence="9" key="1">
    <citation type="submission" date="2021-10" db="EMBL/GenBank/DDBJ databases">
        <title>Gramella sp. ASW11-100T, isolated from marine sediment.</title>
        <authorList>
            <person name="Xia C."/>
        </authorList>
    </citation>
    <scope>NUCLEOTIDE SEQUENCE</scope>
    <source>
        <strain evidence="9">ASW11-100</strain>
    </source>
</reference>
<dbReference type="PANTHER" id="PTHR30572:SF18">
    <property type="entry name" value="ABC-TYPE MACROLIDE FAMILY EXPORT SYSTEM PERMEASE COMPONENT 2"/>
    <property type="match status" value="1"/>
</dbReference>
<feature type="domain" description="ABC3 transporter permease C-terminal" evidence="7">
    <location>
        <begin position="674"/>
        <end position="781"/>
    </location>
</feature>
<evidence type="ECO:0000259" key="7">
    <source>
        <dbReference type="Pfam" id="PF02687"/>
    </source>
</evidence>
<name>A0A9X1LHS0_9FLAO</name>
<dbReference type="RefSeq" id="WP_229338625.1">
    <property type="nucleotide sequence ID" value="NZ_JAJBZG010000002.1"/>
</dbReference>
<keyword evidence="5 6" id="KW-0472">Membrane</keyword>
<evidence type="ECO:0000259" key="8">
    <source>
        <dbReference type="Pfam" id="PF12704"/>
    </source>
</evidence>
<evidence type="ECO:0000313" key="9">
    <source>
        <dbReference type="EMBL" id="MCB7480533.1"/>
    </source>
</evidence>
<feature type="transmembrane region" description="Helical" evidence="6">
    <location>
        <begin position="671"/>
        <end position="694"/>
    </location>
</feature>
<feature type="transmembrane region" description="Helical" evidence="6">
    <location>
        <begin position="715"/>
        <end position="737"/>
    </location>
</feature>
<gene>
    <name evidence="9" type="ORF">LGQ90_04580</name>
</gene>